<reference evidence="2" key="1">
    <citation type="journal article" date="2022" name="bioRxiv">
        <title>Genomics of Preaxostyla Flagellates Illuminates Evolutionary Transitions and the Path Towards Mitochondrial Loss.</title>
        <authorList>
            <person name="Novak L.V.F."/>
            <person name="Treitli S.C."/>
            <person name="Pyrih J."/>
            <person name="Halakuc P."/>
            <person name="Pipaliya S.V."/>
            <person name="Vacek V."/>
            <person name="Brzon O."/>
            <person name="Soukal P."/>
            <person name="Eme L."/>
            <person name="Dacks J.B."/>
            <person name="Karnkowska A."/>
            <person name="Elias M."/>
            <person name="Hampl V."/>
        </authorList>
    </citation>
    <scope>NUCLEOTIDE SEQUENCE</scope>
    <source>
        <strain evidence="2">RCP-MX</strain>
    </source>
</reference>
<name>A0ABQ8UQZ6_9EUKA</name>
<accession>A0ABQ8UQZ6</accession>
<feature type="compositionally biased region" description="Basic residues" evidence="1">
    <location>
        <begin position="152"/>
        <end position="167"/>
    </location>
</feature>
<organism evidence="2 3">
    <name type="scientific">Paratrimastix pyriformis</name>
    <dbReference type="NCBI Taxonomy" id="342808"/>
    <lineage>
        <taxon>Eukaryota</taxon>
        <taxon>Metamonada</taxon>
        <taxon>Preaxostyla</taxon>
        <taxon>Paratrimastigidae</taxon>
        <taxon>Paratrimastix</taxon>
    </lineage>
</organism>
<gene>
    <name evidence="2" type="ORF">PAPYR_3519</name>
</gene>
<evidence type="ECO:0000313" key="2">
    <source>
        <dbReference type="EMBL" id="KAJ4460471.1"/>
    </source>
</evidence>
<evidence type="ECO:0008006" key="4">
    <source>
        <dbReference type="Google" id="ProtNLM"/>
    </source>
</evidence>
<evidence type="ECO:0000313" key="3">
    <source>
        <dbReference type="Proteomes" id="UP001141327"/>
    </source>
</evidence>
<feature type="compositionally biased region" description="Polar residues" evidence="1">
    <location>
        <begin position="114"/>
        <end position="130"/>
    </location>
</feature>
<protein>
    <recommendedName>
        <fullName evidence="4">C2H2-type domain-containing protein</fullName>
    </recommendedName>
</protein>
<dbReference type="Proteomes" id="UP001141327">
    <property type="component" value="Unassembled WGS sequence"/>
</dbReference>
<feature type="region of interest" description="Disordered" evidence="1">
    <location>
        <begin position="98"/>
        <end position="176"/>
    </location>
</feature>
<sequence>MSFLTKVQVTPAKSAISTPALAAAAIRMHIGRIGVTNFQSALLTECYQKERSLATKWQESFHREQAQMRELTDSTKALGIESPPTFSSLDRMLMPNRQCLSPPRQRFTFPPVSGSPSSPATQGSPSSPVRTRNAEVEVIQCPHCGSPVTSPRRQHSPHHHHHHHHRSPSPQRSPQF</sequence>
<comment type="caution">
    <text evidence="2">The sequence shown here is derived from an EMBL/GenBank/DDBJ whole genome shotgun (WGS) entry which is preliminary data.</text>
</comment>
<proteinExistence type="predicted"/>
<dbReference type="EMBL" id="JAPMOS010000013">
    <property type="protein sequence ID" value="KAJ4460471.1"/>
    <property type="molecule type" value="Genomic_DNA"/>
</dbReference>
<keyword evidence="3" id="KW-1185">Reference proteome</keyword>
<evidence type="ECO:0000256" key="1">
    <source>
        <dbReference type="SAM" id="MobiDB-lite"/>
    </source>
</evidence>